<feature type="binding site" evidence="4">
    <location>
        <position position="194"/>
    </location>
    <ligand>
        <name>a divalent metal cation</name>
        <dbReference type="ChEBI" id="CHEBI:60240"/>
        <label>1</label>
    </ligand>
</feature>
<dbReference type="KEGG" id="dno:DNO_0415"/>
<dbReference type="STRING" id="246195.DNO_0415"/>
<dbReference type="PIRSF" id="PIRSF005902">
    <property type="entry name" value="DNase_TatD"/>
    <property type="match status" value="1"/>
</dbReference>
<evidence type="ECO:0000313" key="6">
    <source>
        <dbReference type="Proteomes" id="UP000000248"/>
    </source>
</evidence>
<evidence type="ECO:0000256" key="3">
    <source>
        <dbReference type="ARBA" id="ARBA00022801"/>
    </source>
</evidence>
<dbReference type="CDD" id="cd01310">
    <property type="entry name" value="TatD_DNAse"/>
    <property type="match status" value="1"/>
</dbReference>
<dbReference type="HOGENOM" id="CLU_031506_0_1_6"/>
<name>A5EVW8_DICNV</name>
<keyword evidence="3" id="KW-0378">Hydrolase</keyword>
<dbReference type="PROSITE" id="PS01090">
    <property type="entry name" value="TATD_2"/>
    <property type="match status" value="1"/>
</dbReference>
<dbReference type="Proteomes" id="UP000000248">
    <property type="component" value="Chromosome"/>
</dbReference>
<dbReference type="EMBL" id="CP000513">
    <property type="protein sequence ID" value="ABQ13870.1"/>
    <property type="molecule type" value="Genomic_DNA"/>
</dbReference>
<feature type="binding site" evidence="4">
    <location>
        <position position="121"/>
    </location>
    <ligand>
        <name>a divalent metal cation</name>
        <dbReference type="ChEBI" id="CHEBI:60240"/>
        <label>2</label>
    </ligand>
</feature>
<keyword evidence="6" id="KW-1185">Reference proteome</keyword>
<reference evidence="5 6" key="1">
    <citation type="journal article" date="2007" name="Nat. Biotechnol.">
        <title>Genome sequence and identification of candidate vaccine antigens from the animal pathogen Dichelobacter nodosus.</title>
        <authorList>
            <person name="Myers G.S."/>
            <person name="Parker D."/>
            <person name="Al-Hasani K."/>
            <person name="Kennan R.M."/>
            <person name="Seemann T."/>
            <person name="Ren Q."/>
            <person name="Badger J.H."/>
            <person name="Selengut J.D."/>
            <person name="Deboy R.T."/>
            <person name="Tettelin H."/>
            <person name="Boyce J.D."/>
            <person name="McCarl V.P."/>
            <person name="Han X."/>
            <person name="Nelson W.C."/>
            <person name="Madupu R."/>
            <person name="Mohamoud Y."/>
            <person name="Holley T."/>
            <person name="Fedorova N."/>
            <person name="Khouri H."/>
            <person name="Bottomley S.P."/>
            <person name="Whittington R.J."/>
            <person name="Adler B."/>
            <person name="Songer J.G."/>
            <person name="Rood J.I."/>
            <person name="Paulsen I.T."/>
        </authorList>
    </citation>
    <scope>NUCLEOTIDE SEQUENCE [LARGE SCALE GENOMIC DNA]</scope>
    <source>
        <strain evidence="5 6">VCS1703A</strain>
    </source>
</reference>
<dbReference type="PANTHER" id="PTHR46124:SF3">
    <property type="entry name" value="HYDROLASE"/>
    <property type="match status" value="1"/>
</dbReference>
<dbReference type="InterPro" id="IPR001130">
    <property type="entry name" value="TatD-like"/>
</dbReference>
<dbReference type="InterPro" id="IPR032466">
    <property type="entry name" value="Metal_Hydrolase"/>
</dbReference>
<dbReference type="GO" id="GO:0005829">
    <property type="term" value="C:cytosol"/>
    <property type="evidence" value="ECO:0007669"/>
    <property type="project" value="TreeGrafter"/>
</dbReference>
<sequence>MQLIDTHCHFYELNQPENQLTAAQKAGIAKIILPASSKQTWLPIATFAQNAFFYPAYGLHPFYASNDDLTALIQWLKTHSCIAIGECGLDYSAAVASEQQKAVFLAQIQLALHYDVPLLIHARKALEAVLHILAQFPNVKFIVHSFSGSDQQLAKIFALNGMIGIGGSCTYPRAQRLRRQIAALPDDRYCLETDAPYQPLCGYQGQKNQPTRLIEIAQTVATLRGCNIKTVAAESYRNTIAFFPCQRYEEFY</sequence>
<protein>
    <submittedName>
        <fullName evidence="5">TatD family DNase</fullName>
    </submittedName>
</protein>
<evidence type="ECO:0000256" key="1">
    <source>
        <dbReference type="ARBA" id="ARBA00009275"/>
    </source>
</evidence>
<dbReference type="Pfam" id="PF01026">
    <property type="entry name" value="TatD_DNase"/>
    <property type="match status" value="1"/>
</dbReference>
<dbReference type="PANTHER" id="PTHR46124">
    <property type="entry name" value="D-AMINOACYL-TRNA DEACYLASE"/>
    <property type="match status" value="1"/>
</dbReference>
<dbReference type="InterPro" id="IPR018228">
    <property type="entry name" value="DNase_TatD-rel_CS"/>
</dbReference>
<dbReference type="GO" id="GO:0046872">
    <property type="term" value="F:metal ion binding"/>
    <property type="evidence" value="ECO:0007669"/>
    <property type="project" value="UniProtKB-KW"/>
</dbReference>
<dbReference type="eggNOG" id="COG0084">
    <property type="taxonomic scope" value="Bacteria"/>
</dbReference>
<dbReference type="SUPFAM" id="SSF51556">
    <property type="entry name" value="Metallo-dependent hydrolases"/>
    <property type="match status" value="1"/>
</dbReference>
<feature type="binding site" evidence="4">
    <location>
        <position position="9"/>
    </location>
    <ligand>
        <name>a divalent metal cation</name>
        <dbReference type="ChEBI" id="CHEBI:60240"/>
        <label>1</label>
    </ligand>
</feature>
<dbReference type="Gene3D" id="3.20.20.140">
    <property type="entry name" value="Metal-dependent hydrolases"/>
    <property type="match status" value="1"/>
</dbReference>
<dbReference type="GO" id="GO:0016788">
    <property type="term" value="F:hydrolase activity, acting on ester bonds"/>
    <property type="evidence" value="ECO:0007669"/>
    <property type="project" value="InterPro"/>
</dbReference>
<accession>A5EVW8</accession>
<feature type="binding site" evidence="4">
    <location>
        <position position="86"/>
    </location>
    <ligand>
        <name>a divalent metal cation</name>
        <dbReference type="ChEBI" id="CHEBI:60240"/>
        <label>1</label>
    </ligand>
</feature>
<organism evidence="5 6">
    <name type="scientific">Dichelobacter nodosus (strain VCS1703A)</name>
    <dbReference type="NCBI Taxonomy" id="246195"/>
    <lineage>
        <taxon>Bacteria</taxon>
        <taxon>Pseudomonadati</taxon>
        <taxon>Pseudomonadota</taxon>
        <taxon>Gammaproteobacteria</taxon>
        <taxon>Cardiobacteriales</taxon>
        <taxon>Cardiobacteriaceae</taxon>
        <taxon>Dichelobacter</taxon>
    </lineage>
</organism>
<gene>
    <name evidence="5" type="ordered locus">DNO_0415</name>
</gene>
<dbReference type="RefSeq" id="WP_012030753.1">
    <property type="nucleotide sequence ID" value="NC_009446.1"/>
</dbReference>
<keyword evidence="2 4" id="KW-0479">Metal-binding</keyword>
<feature type="binding site" evidence="4">
    <location>
        <position position="144"/>
    </location>
    <ligand>
        <name>a divalent metal cation</name>
        <dbReference type="ChEBI" id="CHEBI:60240"/>
        <label>2</label>
    </ligand>
</feature>
<feature type="binding site" evidence="4">
    <location>
        <position position="7"/>
    </location>
    <ligand>
        <name>a divalent metal cation</name>
        <dbReference type="ChEBI" id="CHEBI:60240"/>
        <label>1</label>
    </ligand>
</feature>
<comment type="similarity">
    <text evidence="1">Belongs to the metallo-dependent hydrolases superfamily. TatD-type hydrolase family.</text>
</comment>
<proteinExistence type="inferred from homology"/>
<evidence type="ECO:0000256" key="4">
    <source>
        <dbReference type="PIRSR" id="PIRSR005902-1"/>
    </source>
</evidence>
<evidence type="ECO:0000313" key="5">
    <source>
        <dbReference type="EMBL" id="ABQ13870.1"/>
    </source>
</evidence>
<dbReference type="FunFam" id="3.20.20.140:FF:000005">
    <property type="entry name" value="TatD family hydrolase"/>
    <property type="match status" value="1"/>
</dbReference>
<evidence type="ECO:0000256" key="2">
    <source>
        <dbReference type="ARBA" id="ARBA00022723"/>
    </source>
</evidence>
<dbReference type="AlphaFoldDB" id="A5EVW8"/>
<dbReference type="OrthoDB" id="9810005at2"/>